<sequence length="373" mass="40058">MSEFEKNPQDKDGLKVNNPIEENTATTVVDDSTPVDPAVGESIAVAPAVVEDEAVQPARTLNKSWPWMAVAAIAIVALIIVLVTGQKSNSMSETVGTLNGEKITKANLYDEMVKKLGTQPGQILDNLMTLKLITLEANKAKVNVTDADINNELQNLKIKNNLTTDDQLNQALAQSNMTIDSLKENIKTNLELRKILEPQIPVTDAVLQKYFEANKASYGTPEQVKASHILLGTQVEADAVLAELKKGADFATLASQKSTDPGSKAKGGDLGFFGKGVMNQQFETAAFALKKGEMSGVVQSPNGFHIILVTDIKPAVVPTFESVKDKVKTNYIDSQVQTLAPAWIAKAKTDEHYSNLLMSAPTTTAPATSTPAP</sequence>
<dbReference type="EMBL" id="JAQAGZ010000025">
    <property type="protein sequence ID" value="MCZ8516623.1"/>
    <property type="molecule type" value="Genomic_DNA"/>
</dbReference>
<feature type="domain" description="PpiC" evidence="9">
    <location>
        <begin position="221"/>
        <end position="311"/>
    </location>
</feature>
<dbReference type="EC" id="5.2.1.8" evidence="2"/>
<accession>A0ABT4QIA2</accession>
<dbReference type="PROSITE" id="PS01096">
    <property type="entry name" value="PPIC_PPIASE_1"/>
    <property type="match status" value="1"/>
</dbReference>
<evidence type="ECO:0000313" key="10">
    <source>
        <dbReference type="EMBL" id="MCZ8516623.1"/>
    </source>
</evidence>
<comment type="caution">
    <text evidence="10">The sequence shown here is derived from an EMBL/GenBank/DDBJ whole genome shotgun (WGS) entry which is preliminary data.</text>
</comment>
<dbReference type="InterPro" id="IPR046357">
    <property type="entry name" value="PPIase_dom_sf"/>
</dbReference>
<protein>
    <recommendedName>
        <fullName evidence="2">peptidylprolyl isomerase</fullName>
        <ecNumber evidence="2">5.2.1.8</ecNumber>
    </recommendedName>
</protein>
<evidence type="ECO:0000256" key="4">
    <source>
        <dbReference type="ARBA" id="ARBA00023110"/>
    </source>
</evidence>
<proteinExistence type="predicted"/>
<dbReference type="SUPFAM" id="SSF54534">
    <property type="entry name" value="FKBP-like"/>
    <property type="match status" value="1"/>
</dbReference>
<keyword evidence="8" id="KW-0472">Membrane</keyword>
<evidence type="ECO:0000256" key="8">
    <source>
        <dbReference type="SAM" id="Phobius"/>
    </source>
</evidence>
<keyword evidence="4 6" id="KW-0697">Rotamase</keyword>
<keyword evidence="8" id="KW-0812">Transmembrane</keyword>
<keyword evidence="11" id="KW-1185">Reference proteome</keyword>
<dbReference type="PANTHER" id="PTHR47245:SF1">
    <property type="entry name" value="FOLDASE PROTEIN PRSA"/>
    <property type="match status" value="1"/>
</dbReference>
<feature type="compositionally biased region" description="Basic and acidic residues" evidence="7">
    <location>
        <begin position="1"/>
        <end position="14"/>
    </location>
</feature>
<dbReference type="InterPro" id="IPR000297">
    <property type="entry name" value="PPIase_PpiC"/>
</dbReference>
<dbReference type="Pfam" id="PF13624">
    <property type="entry name" value="SurA_N_3"/>
    <property type="match status" value="1"/>
</dbReference>
<feature type="transmembrane region" description="Helical" evidence="8">
    <location>
        <begin position="65"/>
        <end position="83"/>
    </location>
</feature>
<evidence type="ECO:0000256" key="2">
    <source>
        <dbReference type="ARBA" id="ARBA00013194"/>
    </source>
</evidence>
<organism evidence="10 11">
    <name type="scientific">Paenibacillus gyeongsangnamensis</name>
    <dbReference type="NCBI Taxonomy" id="3388067"/>
    <lineage>
        <taxon>Bacteria</taxon>
        <taxon>Bacillati</taxon>
        <taxon>Bacillota</taxon>
        <taxon>Bacilli</taxon>
        <taxon>Bacillales</taxon>
        <taxon>Paenibacillaceae</taxon>
        <taxon>Paenibacillus</taxon>
    </lineage>
</organism>
<dbReference type="InterPro" id="IPR050245">
    <property type="entry name" value="PrsA_foldase"/>
</dbReference>
<dbReference type="SUPFAM" id="SSF109998">
    <property type="entry name" value="Triger factor/SurA peptide-binding domain-like"/>
    <property type="match status" value="1"/>
</dbReference>
<keyword evidence="5 6" id="KW-0413">Isomerase</keyword>
<keyword evidence="3" id="KW-0732">Signal</keyword>
<evidence type="ECO:0000256" key="1">
    <source>
        <dbReference type="ARBA" id="ARBA00000971"/>
    </source>
</evidence>
<dbReference type="GO" id="GO:0003755">
    <property type="term" value="F:peptidyl-prolyl cis-trans isomerase activity"/>
    <property type="evidence" value="ECO:0007669"/>
    <property type="project" value="UniProtKB-EC"/>
</dbReference>
<dbReference type="RefSeq" id="WP_269885157.1">
    <property type="nucleotide sequence ID" value="NZ_JAQAGZ010000025.1"/>
</dbReference>
<gene>
    <name evidence="10" type="ORF">O9H85_30410</name>
</gene>
<evidence type="ECO:0000256" key="5">
    <source>
        <dbReference type="ARBA" id="ARBA00023235"/>
    </source>
</evidence>
<dbReference type="Pfam" id="PF13145">
    <property type="entry name" value="Rotamase_2"/>
    <property type="match status" value="1"/>
</dbReference>
<dbReference type="Gene3D" id="1.10.4030.10">
    <property type="entry name" value="Porin chaperone SurA, peptide-binding domain"/>
    <property type="match status" value="1"/>
</dbReference>
<feature type="region of interest" description="Disordered" evidence="7">
    <location>
        <begin position="1"/>
        <end position="23"/>
    </location>
</feature>
<dbReference type="InterPro" id="IPR027304">
    <property type="entry name" value="Trigger_fact/SurA_dom_sf"/>
</dbReference>
<dbReference type="InterPro" id="IPR023058">
    <property type="entry name" value="PPIase_PpiC_CS"/>
</dbReference>
<comment type="catalytic activity">
    <reaction evidence="1">
        <text>[protein]-peptidylproline (omega=180) = [protein]-peptidylproline (omega=0)</text>
        <dbReference type="Rhea" id="RHEA:16237"/>
        <dbReference type="Rhea" id="RHEA-COMP:10747"/>
        <dbReference type="Rhea" id="RHEA-COMP:10748"/>
        <dbReference type="ChEBI" id="CHEBI:83833"/>
        <dbReference type="ChEBI" id="CHEBI:83834"/>
        <dbReference type="EC" id="5.2.1.8"/>
    </reaction>
</comment>
<dbReference type="Proteomes" id="UP001527882">
    <property type="component" value="Unassembled WGS sequence"/>
</dbReference>
<name>A0ABT4QIA2_9BACL</name>
<evidence type="ECO:0000313" key="11">
    <source>
        <dbReference type="Proteomes" id="UP001527882"/>
    </source>
</evidence>
<dbReference type="PANTHER" id="PTHR47245">
    <property type="entry name" value="PEPTIDYLPROLYL ISOMERASE"/>
    <property type="match status" value="1"/>
</dbReference>
<evidence type="ECO:0000256" key="3">
    <source>
        <dbReference type="ARBA" id="ARBA00022729"/>
    </source>
</evidence>
<dbReference type="Gene3D" id="3.10.50.40">
    <property type="match status" value="1"/>
</dbReference>
<evidence type="ECO:0000259" key="9">
    <source>
        <dbReference type="PROSITE" id="PS50198"/>
    </source>
</evidence>
<evidence type="ECO:0000256" key="6">
    <source>
        <dbReference type="PROSITE-ProRule" id="PRU00278"/>
    </source>
</evidence>
<evidence type="ECO:0000256" key="7">
    <source>
        <dbReference type="SAM" id="MobiDB-lite"/>
    </source>
</evidence>
<reference evidence="10 11" key="1">
    <citation type="submission" date="2022-12" db="EMBL/GenBank/DDBJ databases">
        <title>Draft genome sequence of Paenibacillus sp. dW9.</title>
        <authorList>
            <person name="Choi E.-W."/>
            <person name="Kim D.-U."/>
        </authorList>
    </citation>
    <scope>NUCLEOTIDE SEQUENCE [LARGE SCALE GENOMIC DNA]</scope>
    <source>
        <strain evidence="11">dW9</strain>
    </source>
</reference>
<keyword evidence="8" id="KW-1133">Transmembrane helix</keyword>
<dbReference type="PROSITE" id="PS50198">
    <property type="entry name" value="PPIC_PPIASE_2"/>
    <property type="match status" value="1"/>
</dbReference>